<dbReference type="Pfam" id="PF00733">
    <property type="entry name" value="Asn_synthase"/>
    <property type="match status" value="1"/>
</dbReference>
<proteinExistence type="inferred from homology"/>
<dbReference type="PROSITE" id="PS51278">
    <property type="entry name" value="GATASE_TYPE_2"/>
    <property type="match status" value="1"/>
</dbReference>
<keyword evidence="11" id="KW-1185">Reference proteome</keyword>
<dbReference type="GO" id="GO:0005524">
    <property type="term" value="F:ATP binding"/>
    <property type="evidence" value="ECO:0007669"/>
    <property type="project" value="UniProtKB-KW"/>
</dbReference>
<dbReference type="SUPFAM" id="SSF52402">
    <property type="entry name" value="Adenine nucleotide alpha hydrolases-like"/>
    <property type="match status" value="1"/>
</dbReference>
<keyword evidence="7" id="KW-0028">Amino-acid biosynthesis</keyword>
<gene>
    <name evidence="10" type="ORF">BC777_1783</name>
</gene>
<dbReference type="EC" id="6.3.5.4" evidence="3"/>
<keyword evidence="7" id="KW-0061">Asparagine biosynthesis</keyword>
<keyword evidence="5" id="KW-0067">ATP-binding</keyword>
<evidence type="ECO:0000256" key="5">
    <source>
        <dbReference type="ARBA" id="ARBA00022840"/>
    </source>
</evidence>
<comment type="caution">
    <text evidence="10">The sequence shown here is derived from an EMBL/GenBank/DDBJ whole genome shotgun (WGS) entry which is preliminary data.</text>
</comment>
<evidence type="ECO:0000256" key="4">
    <source>
        <dbReference type="ARBA" id="ARBA00022741"/>
    </source>
</evidence>
<evidence type="ECO:0000313" key="11">
    <source>
        <dbReference type="Proteomes" id="UP000228531"/>
    </source>
</evidence>
<dbReference type="OrthoDB" id="9763290at2"/>
<dbReference type="InterPro" id="IPR017932">
    <property type="entry name" value="GATase_2_dom"/>
</dbReference>
<comment type="pathway">
    <text evidence="1">Amino-acid biosynthesis; L-asparagine biosynthesis; L-asparagine from L-aspartate (L-Gln route): step 1/1.</text>
</comment>
<keyword evidence="4" id="KW-0547">Nucleotide-binding</keyword>
<dbReference type="GO" id="GO:0004066">
    <property type="term" value="F:asparagine synthase (glutamine-hydrolyzing) activity"/>
    <property type="evidence" value="ECO:0007669"/>
    <property type="project" value="UniProtKB-EC"/>
</dbReference>
<comment type="catalytic activity">
    <reaction evidence="6">
        <text>L-aspartate + L-glutamine + ATP + H2O = L-asparagine + L-glutamate + AMP + diphosphate + H(+)</text>
        <dbReference type="Rhea" id="RHEA:12228"/>
        <dbReference type="ChEBI" id="CHEBI:15377"/>
        <dbReference type="ChEBI" id="CHEBI:15378"/>
        <dbReference type="ChEBI" id="CHEBI:29985"/>
        <dbReference type="ChEBI" id="CHEBI:29991"/>
        <dbReference type="ChEBI" id="CHEBI:30616"/>
        <dbReference type="ChEBI" id="CHEBI:33019"/>
        <dbReference type="ChEBI" id="CHEBI:58048"/>
        <dbReference type="ChEBI" id="CHEBI:58359"/>
        <dbReference type="ChEBI" id="CHEBI:456215"/>
        <dbReference type="EC" id="6.3.5.4"/>
    </reaction>
</comment>
<dbReference type="EMBL" id="PGTY01000001">
    <property type="protein sequence ID" value="PJI92918.1"/>
    <property type="molecule type" value="Genomic_DNA"/>
</dbReference>
<dbReference type="GO" id="GO:0005829">
    <property type="term" value="C:cytosol"/>
    <property type="evidence" value="ECO:0007669"/>
    <property type="project" value="TreeGrafter"/>
</dbReference>
<evidence type="ECO:0000256" key="1">
    <source>
        <dbReference type="ARBA" id="ARBA00005187"/>
    </source>
</evidence>
<dbReference type="PIRSF" id="PIRSF001589">
    <property type="entry name" value="Asn_synthetase_glu-h"/>
    <property type="match status" value="1"/>
</dbReference>
<accession>A0A2M8WPQ9</accession>
<dbReference type="Gene3D" id="3.40.50.620">
    <property type="entry name" value="HUPs"/>
    <property type="match status" value="1"/>
</dbReference>
<dbReference type="Proteomes" id="UP000228531">
    <property type="component" value="Unassembled WGS sequence"/>
</dbReference>
<evidence type="ECO:0000313" key="10">
    <source>
        <dbReference type="EMBL" id="PJI92918.1"/>
    </source>
</evidence>
<comment type="similarity">
    <text evidence="2">Belongs to the asparagine synthetase family.</text>
</comment>
<keyword evidence="7" id="KW-0315">Glutamine amidotransferase</keyword>
<dbReference type="SUPFAM" id="SSF56235">
    <property type="entry name" value="N-terminal nucleophile aminohydrolases (Ntn hydrolases)"/>
    <property type="match status" value="1"/>
</dbReference>
<name>A0A2M8WPQ9_9RHOB</name>
<dbReference type="InterPro" id="IPR014729">
    <property type="entry name" value="Rossmann-like_a/b/a_fold"/>
</dbReference>
<evidence type="ECO:0000256" key="3">
    <source>
        <dbReference type="ARBA" id="ARBA00012737"/>
    </source>
</evidence>
<evidence type="ECO:0000256" key="8">
    <source>
        <dbReference type="PIRSR" id="PIRSR001589-3"/>
    </source>
</evidence>
<dbReference type="Gene3D" id="3.60.20.10">
    <property type="entry name" value="Glutamine Phosphoribosylpyrophosphate, subunit 1, domain 1"/>
    <property type="match status" value="1"/>
</dbReference>
<dbReference type="InterPro" id="IPR029055">
    <property type="entry name" value="Ntn_hydrolases_N"/>
</dbReference>
<protein>
    <recommendedName>
        <fullName evidence="3">asparagine synthase (glutamine-hydrolyzing)</fullName>
        <ecNumber evidence="3">6.3.5.4</ecNumber>
    </recommendedName>
</protein>
<dbReference type="PANTHER" id="PTHR43284">
    <property type="entry name" value="ASPARAGINE SYNTHETASE (GLUTAMINE-HYDROLYZING)"/>
    <property type="match status" value="1"/>
</dbReference>
<reference evidence="10 11" key="1">
    <citation type="submission" date="2017-11" db="EMBL/GenBank/DDBJ databases">
        <title>Genomic Encyclopedia of Archaeal and Bacterial Type Strains, Phase II (KMG-II): From Individual Species to Whole Genera.</title>
        <authorList>
            <person name="Goeker M."/>
        </authorList>
    </citation>
    <scope>NUCLEOTIDE SEQUENCE [LARGE SCALE GENOMIC DNA]</scope>
    <source>
        <strain evidence="10 11">DSM 29128</strain>
    </source>
</reference>
<dbReference type="AlphaFoldDB" id="A0A2M8WPQ9"/>
<evidence type="ECO:0000259" key="9">
    <source>
        <dbReference type="PROSITE" id="PS51278"/>
    </source>
</evidence>
<evidence type="ECO:0000256" key="7">
    <source>
        <dbReference type="PIRSR" id="PIRSR001589-1"/>
    </source>
</evidence>
<feature type="active site" description="For GATase activity" evidence="7">
    <location>
        <position position="2"/>
    </location>
</feature>
<organism evidence="10 11">
    <name type="scientific">Yoonia maricola</name>
    <dbReference type="NCBI Taxonomy" id="420999"/>
    <lineage>
        <taxon>Bacteria</taxon>
        <taxon>Pseudomonadati</taxon>
        <taxon>Pseudomonadota</taxon>
        <taxon>Alphaproteobacteria</taxon>
        <taxon>Rhodobacterales</taxon>
        <taxon>Paracoccaceae</taxon>
        <taxon>Yoonia</taxon>
    </lineage>
</organism>
<feature type="site" description="Important for beta-aspartyl-AMP intermediate formation" evidence="8">
    <location>
        <position position="360"/>
    </location>
</feature>
<sequence length="571" mass="63047">MCGLYFTTGVAKRTRRDHSRALTKMAHRGPDARNETYLEDGGIFAGHYRLSLMAGPEGQQPYVDNRFLILLVGEIYNVADIAAKLDQPVASEVEAIARLLTHYGARGLDQLDGMYAIVAYDRQKRHVIVHRDPMGLKQLHVTTHRGRPVFASEIAPLLDIRATRGMPERDALIENFLFRVPLGRKTFYQGITRLRPGETVVLDQVGNQVDTWITDIGARCFGQRQDQADPKELWDVLQNAALSTVAHRDRGIADVPLLLSSGMDSNALGTIYGSRGIGISAVTASYPGISTAQDESSLATLAARHYGLPMRIVPVTASAEMLGGALSHLEAPTYSSSATAILAIAQQLADQGVKMVIVGDGSDELFFGYSQLMQPPDAPPDVYQSRIGLADIATSAALTGEPEAALRDRVMGALSGPDKTETWRQYQAFELRYRIPDYQAHRLDRLFMAHGIEARVPFLRRDVVQWALSVGRDLHLAAGRKSLLGLAVRPHVAPCVRDLAKKRFVAPVAKWRQGKLAADVSRHVSPRALMQIGLDPKLHKDDFAKLSDRCIWGIYMMARWAEVTWDMEPSL</sequence>
<dbReference type="PANTHER" id="PTHR43284:SF1">
    <property type="entry name" value="ASPARAGINE SYNTHETASE"/>
    <property type="match status" value="1"/>
</dbReference>
<evidence type="ECO:0000256" key="6">
    <source>
        <dbReference type="ARBA" id="ARBA00048741"/>
    </source>
</evidence>
<feature type="domain" description="Glutamine amidotransferase type-2" evidence="9">
    <location>
        <begin position="2"/>
        <end position="205"/>
    </location>
</feature>
<dbReference type="Pfam" id="PF13537">
    <property type="entry name" value="GATase_7"/>
    <property type="match status" value="1"/>
</dbReference>
<dbReference type="GO" id="GO:0006529">
    <property type="term" value="P:asparagine biosynthetic process"/>
    <property type="evidence" value="ECO:0007669"/>
    <property type="project" value="UniProtKB-KW"/>
</dbReference>
<evidence type="ECO:0000256" key="2">
    <source>
        <dbReference type="ARBA" id="ARBA00005752"/>
    </source>
</evidence>
<dbReference type="InterPro" id="IPR006426">
    <property type="entry name" value="Asn_synth_AEB"/>
</dbReference>
<dbReference type="CDD" id="cd01991">
    <property type="entry name" value="Asn_synthase_B_C"/>
    <property type="match status" value="1"/>
</dbReference>
<dbReference type="InterPro" id="IPR001962">
    <property type="entry name" value="Asn_synthase"/>
</dbReference>
<dbReference type="InterPro" id="IPR051786">
    <property type="entry name" value="ASN_synthetase/amidase"/>
</dbReference>